<organism evidence="1 2">
    <name type="scientific">Pseudomonas syringae pv. solidagae</name>
    <dbReference type="NCBI Taxonomy" id="264458"/>
    <lineage>
        <taxon>Bacteria</taxon>
        <taxon>Pseudomonadati</taxon>
        <taxon>Pseudomonadota</taxon>
        <taxon>Gammaproteobacteria</taxon>
        <taxon>Pseudomonadales</taxon>
        <taxon>Pseudomonadaceae</taxon>
        <taxon>Pseudomonas</taxon>
        <taxon>Pseudomonas syringae</taxon>
    </lineage>
</organism>
<protein>
    <submittedName>
        <fullName evidence="1">Uncharacterized protein</fullName>
    </submittedName>
</protein>
<gene>
    <name evidence="1" type="ORF">ALP48_00674</name>
</gene>
<name>A0A0P9ZK68_PSESX</name>
<comment type="caution">
    <text evidence="1">The sequence shown here is derived from an EMBL/GenBank/DDBJ whole genome shotgun (WGS) entry which is preliminary data.</text>
</comment>
<evidence type="ECO:0000313" key="1">
    <source>
        <dbReference type="EMBL" id="RMT41248.1"/>
    </source>
</evidence>
<reference evidence="1 2" key="1">
    <citation type="submission" date="2018-08" db="EMBL/GenBank/DDBJ databases">
        <title>Recombination of ecologically and evolutionarily significant loci maintains genetic cohesion in the Pseudomonas syringae species complex.</title>
        <authorList>
            <person name="Dillon M."/>
            <person name="Thakur S."/>
            <person name="Almeida R.N.D."/>
            <person name="Weir B.S."/>
            <person name="Guttman D.S."/>
        </authorList>
    </citation>
    <scope>NUCLEOTIDE SEQUENCE [LARGE SCALE GENOMIC DNA]</scope>
    <source>
        <strain evidence="1 2">ICMP 16926</strain>
    </source>
</reference>
<dbReference type="AlphaFoldDB" id="A0A0P9ZK68"/>
<proteinExistence type="predicted"/>
<accession>A0A0P9ZK68</accession>
<dbReference type="Proteomes" id="UP000268096">
    <property type="component" value="Unassembled WGS sequence"/>
</dbReference>
<dbReference type="EMBL" id="RBTH01000315">
    <property type="protein sequence ID" value="RMT41248.1"/>
    <property type="molecule type" value="Genomic_DNA"/>
</dbReference>
<evidence type="ECO:0000313" key="2">
    <source>
        <dbReference type="Proteomes" id="UP000268096"/>
    </source>
</evidence>
<sequence>MQWTLQITSRSALLLGLGLITIRIGTLKKAGLDTFRPYINYNSDTWVASARYRFYGKAYPYQYTDKFGDISFPEYAWVGYNFEDSSQLQAGLNQVPFGILPYFSSSITETLGYTLGLEDVYQLGVKYKTRINGWDVQGGYYLRPTWQGKGTSKDGVTYSNVPARADSYVEEGSNNSESNMLALRMTKTVDVGGWKTEFGGSVLSSTLENNDTNANGRRNAAAVHMSSAKGAWSTGLLAARQQMSPRNPDNSDVVTFGGYDSSYNIASRGNLLTAYLNYDVNGSYLGGWLSNIRIYGNYSAFLKSGNGYENTQRYIAGVSFASEKYVYIATEWLFGKNDPYVGGSSYTQSLAAGGTDHWGSQVTISIGCYF</sequence>